<keyword evidence="1 5" id="KW-0597">Phosphoprotein</keyword>
<sequence>MLLDATDGVEVVGEAADGVEAVDVVRRTRPDVVLMDIRMPRMDGIEATRRICADPGCHGARVLMLTTFDQDDLVFSALHAGASGFLLKETRPQDLLQAIEVVARGDALLAPGVTRRLIARFTELTPAAAPPAVPDLTGRERDVLAAVATGRSNREIGEDLHMGYGTVKTHVSHLLTKLGCRDRAQLVVFAYEHRITVPGERR</sequence>
<dbReference type="InterPro" id="IPR058245">
    <property type="entry name" value="NreC/VraR/RcsB-like_REC"/>
</dbReference>
<dbReference type="InterPro" id="IPR011006">
    <property type="entry name" value="CheY-like_superfamily"/>
</dbReference>
<proteinExistence type="predicted"/>
<dbReference type="InterPro" id="IPR039420">
    <property type="entry name" value="WalR-like"/>
</dbReference>
<evidence type="ECO:0000313" key="8">
    <source>
        <dbReference type="EMBL" id="MFC4997848.1"/>
    </source>
</evidence>
<dbReference type="Proteomes" id="UP001595912">
    <property type="component" value="Unassembled WGS sequence"/>
</dbReference>
<dbReference type="PANTHER" id="PTHR43214:SF24">
    <property type="entry name" value="TRANSCRIPTIONAL REGULATORY PROTEIN NARL-RELATED"/>
    <property type="match status" value="1"/>
</dbReference>
<gene>
    <name evidence="8" type="ORF">ACFPIJ_08405</name>
</gene>
<feature type="domain" description="Response regulatory" evidence="7">
    <location>
        <begin position="1"/>
        <end position="103"/>
    </location>
</feature>
<dbReference type="PRINTS" id="PR00038">
    <property type="entry name" value="HTHLUXR"/>
</dbReference>
<evidence type="ECO:0000259" key="7">
    <source>
        <dbReference type="PROSITE" id="PS50110"/>
    </source>
</evidence>
<keyword evidence="4" id="KW-0804">Transcription</keyword>
<dbReference type="Pfam" id="PF00196">
    <property type="entry name" value="GerE"/>
    <property type="match status" value="1"/>
</dbReference>
<evidence type="ECO:0000256" key="1">
    <source>
        <dbReference type="ARBA" id="ARBA00022553"/>
    </source>
</evidence>
<dbReference type="SUPFAM" id="SSF46894">
    <property type="entry name" value="C-terminal effector domain of the bipartite response regulators"/>
    <property type="match status" value="1"/>
</dbReference>
<protein>
    <submittedName>
        <fullName evidence="8">Response regulator</fullName>
    </submittedName>
</protein>
<feature type="modified residue" description="4-aspartylphosphate" evidence="5">
    <location>
        <position position="36"/>
    </location>
</feature>
<dbReference type="SMART" id="SM00421">
    <property type="entry name" value="HTH_LUXR"/>
    <property type="match status" value="1"/>
</dbReference>
<dbReference type="CDD" id="cd17535">
    <property type="entry name" value="REC_NarL-like"/>
    <property type="match status" value="1"/>
</dbReference>
<comment type="caution">
    <text evidence="8">The sequence shown here is derived from an EMBL/GenBank/DDBJ whole genome shotgun (WGS) entry which is preliminary data.</text>
</comment>
<dbReference type="SUPFAM" id="SSF52172">
    <property type="entry name" value="CheY-like"/>
    <property type="match status" value="1"/>
</dbReference>
<dbReference type="RefSeq" id="WP_380114187.1">
    <property type="nucleotide sequence ID" value="NZ_JBHSIU010000010.1"/>
</dbReference>
<evidence type="ECO:0000256" key="5">
    <source>
        <dbReference type="PROSITE-ProRule" id="PRU00169"/>
    </source>
</evidence>
<dbReference type="CDD" id="cd06170">
    <property type="entry name" value="LuxR_C_like"/>
    <property type="match status" value="1"/>
</dbReference>
<dbReference type="PANTHER" id="PTHR43214">
    <property type="entry name" value="TWO-COMPONENT RESPONSE REGULATOR"/>
    <property type="match status" value="1"/>
</dbReference>
<evidence type="ECO:0000256" key="3">
    <source>
        <dbReference type="ARBA" id="ARBA00023125"/>
    </source>
</evidence>
<dbReference type="SMART" id="SM00448">
    <property type="entry name" value="REC"/>
    <property type="match status" value="1"/>
</dbReference>
<evidence type="ECO:0000313" key="9">
    <source>
        <dbReference type="Proteomes" id="UP001595912"/>
    </source>
</evidence>
<dbReference type="Pfam" id="PF00072">
    <property type="entry name" value="Response_reg"/>
    <property type="match status" value="1"/>
</dbReference>
<dbReference type="InterPro" id="IPR001789">
    <property type="entry name" value="Sig_transdc_resp-reg_receiver"/>
</dbReference>
<dbReference type="PROSITE" id="PS50043">
    <property type="entry name" value="HTH_LUXR_2"/>
    <property type="match status" value="1"/>
</dbReference>
<organism evidence="8 9">
    <name type="scientific">Dactylosporangium cerinum</name>
    <dbReference type="NCBI Taxonomy" id="1434730"/>
    <lineage>
        <taxon>Bacteria</taxon>
        <taxon>Bacillati</taxon>
        <taxon>Actinomycetota</taxon>
        <taxon>Actinomycetes</taxon>
        <taxon>Micromonosporales</taxon>
        <taxon>Micromonosporaceae</taxon>
        <taxon>Dactylosporangium</taxon>
    </lineage>
</organism>
<keyword evidence="9" id="KW-1185">Reference proteome</keyword>
<dbReference type="Gene3D" id="3.40.50.2300">
    <property type="match status" value="1"/>
</dbReference>
<reference evidence="9" key="1">
    <citation type="journal article" date="2019" name="Int. J. Syst. Evol. Microbiol.">
        <title>The Global Catalogue of Microorganisms (GCM) 10K type strain sequencing project: providing services to taxonomists for standard genome sequencing and annotation.</title>
        <authorList>
            <consortium name="The Broad Institute Genomics Platform"/>
            <consortium name="The Broad Institute Genome Sequencing Center for Infectious Disease"/>
            <person name="Wu L."/>
            <person name="Ma J."/>
        </authorList>
    </citation>
    <scope>NUCLEOTIDE SEQUENCE [LARGE SCALE GENOMIC DNA]</scope>
    <source>
        <strain evidence="9">CGMCC 4.7152</strain>
    </source>
</reference>
<dbReference type="InterPro" id="IPR016032">
    <property type="entry name" value="Sig_transdc_resp-reg_C-effctor"/>
</dbReference>
<dbReference type="PROSITE" id="PS50110">
    <property type="entry name" value="RESPONSE_REGULATORY"/>
    <property type="match status" value="1"/>
</dbReference>
<evidence type="ECO:0000259" key="6">
    <source>
        <dbReference type="PROSITE" id="PS50043"/>
    </source>
</evidence>
<dbReference type="PROSITE" id="PS00622">
    <property type="entry name" value="HTH_LUXR_1"/>
    <property type="match status" value="1"/>
</dbReference>
<dbReference type="EMBL" id="JBHSIU010000010">
    <property type="protein sequence ID" value="MFC4997848.1"/>
    <property type="molecule type" value="Genomic_DNA"/>
</dbReference>
<dbReference type="InterPro" id="IPR000792">
    <property type="entry name" value="Tscrpt_reg_LuxR_C"/>
</dbReference>
<keyword evidence="2" id="KW-0805">Transcription regulation</keyword>
<feature type="domain" description="HTH luxR-type" evidence="6">
    <location>
        <begin position="129"/>
        <end position="194"/>
    </location>
</feature>
<keyword evidence="3" id="KW-0238">DNA-binding</keyword>
<evidence type="ECO:0000256" key="2">
    <source>
        <dbReference type="ARBA" id="ARBA00023015"/>
    </source>
</evidence>
<name>A0ABV9VQZ7_9ACTN</name>
<evidence type="ECO:0000256" key="4">
    <source>
        <dbReference type="ARBA" id="ARBA00023163"/>
    </source>
</evidence>
<accession>A0ABV9VQZ7</accession>